<feature type="compositionally biased region" description="Basic and acidic residues" evidence="1">
    <location>
        <begin position="568"/>
        <end position="598"/>
    </location>
</feature>
<dbReference type="Pfam" id="PF05018">
    <property type="entry name" value="CFA20_dom"/>
    <property type="match status" value="1"/>
</dbReference>
<dbReference type="InterPro" id="IPR007714">
    <property type="entry name" value="CFA20_dom"/>
</dbReference>
<sequence>MAFFQGGDFVELLSAQGKAPASSWKLQGKISKTFDKGIKGNAFTLDGSSETKMQLPKTASSSLGLAQRFIILQLLVPFTRSFSVEICFSDFHKVRRRFVAASAFRDTARTTLHVQLPLNAADVLRDQWMNLVFDLQTLSEIHFPDTGYRSMESICVSGSCRLKRIFTMKDAPTPSRGSQAVRHADIREIPRQFVFSATQRGSSVAVPIPTLYFSMESGKGGLNGVAVVGNAASNATPKTSRRGQTAPVKAQGRTGRATRPATDQMLRKAPVDTESDKPIGLEQQRLRTPARVSTSNRKLRQPQKLGKVIVGKKGSPRRAAPILEMIEGFDEEEERHCQVNKSSGVKSEIAPPIDPVVNRGDHAWSPPNSVHSPKAKDLQPGVQSQTLRQSIMGEIQQKIADLEADDERADHRDRELFLKHTSLHSGEWHLQQLRDDDDDGALLSDDDVQLSSSWRRERIESTTQEASTRTKTSISSRYSADKDSMFSFTSLVEPNTGKRATKLFDFDSLLQDVEPLTQLQSTAPARKLESRIEQVFEAESDSDDQELTKLLAAKRSARRLLLETTEGCHEDLKAENERQSEDEQPKNEVKGDPGEKDGWVMIGTTVGGSKLQGEDEKDSDVDMGGEMTGLSIDLTSELSASDGGSESDLGDAGEFESSVDRTDPTSPQIDESTHDSDHASNDDDSFDFEDLVDESSDHREEDEELLQKTPTALQHAASRDLNPKLSSSPQRNQKRQPPPVPPRRTVPVKSQLINSRPSSRDKALKSQEGHSKVQSPELSSSFSSRRLQRLLESTDWSAELKSQADNWRSGSPSNRRSNTASRSSSGVQRSSVRSSLLRPQKPSTSSIELVYDPILRCYYDPVANKYYALAE</sequence>
<evidence type="ECO:0000313" key="3">
    <source>
        <dbReference type="EMBL" id="KAL3668708.1"/>
    </source>
</evidence>
<feature type="compositionally biased region" description="Polar residues" evidence="1">
    <location>
        <begin position="633"/>
        <end position="644"/>
    </location>
</feature>
<dbReference type="EMBL" id="JBIMZQ010000010">
    <property type="protein sequence ID" value="KAL3668708.1"/>
    <property type="molecule type" value="Genomic_DNA"/>
</dbReference>
<feature type="domain" description="CFA20" evidence="2">
    <location>
        <begin position="4"/>
        <end position="169"/>
    </location>
</feature>
<gene>
    <name evidence="3" type="ORF">V7S43_006004</name>
</gene>
<reference evidence="3 4" key="1">
    <citation type="submission" date="2024-09" db="EMBL/GenBank/DDBJ databases">
        <title>Genome sequencing and assembly of Phytophthora oleae, isolate VK10A, causative agent of rot of olive drupes.</title>
        <authorList>
            <person name="Conti Taguali S."/>
            <person name="Riolo M."/>
            <person name="La Spada F."/>
            <person name="Cacciola S.O."/>
            <person name="Dionisio G."/>
        </authorList>
    </citation>
    <scope>NUCLEOTIDE SEQUENCE [LARGE SCALE GENOMIC DNA]</scope>
    <source>
        <strain evidence="3 4">VK10A</strain>
    </source>
</reference>
<comment type="caution">
    <text evidence="3">The sequence shown here is derived from an EMBL/GenBank/DDBJ whole genome shotgun (WGS) entry which is preliminary data.</text>
</comment>
<dbReference type="InterPro" id="IPR040441">
    <property type="entry name" value="CFA20/CFAP20DC"/>
</dbReference>
<feature type="region of interest" description="Disordered" evidence="1">
    <location>
        <begin position="799"/>
        <end position="844"/>
    </location>
</feature>
<feature type="compositionally biased region" description="Basic and acidic residues" evidence="1">
    <location>
        <begin position="758"/>
        <end position="771"/>
    </location>
</feature>
<feature type="compositionally biased region" description="Acidic residues" evidence="1">
    <location>
        <begin position="682"/>
        <end position="704"/>
    </location>
</feature>
<dbReference type="Proteomes" id="UP001632037">
    <property type="component" value="Unassembled WGS sequence"/>
</dbReference>
<feature type="compositionally biased region" description="Low complexity" evidence="1">
    <location>
        <begin position="811"/>
        <end position="838"/>
    </location>
</feature>
<feature type="compositionally biased region" description="Polar residues" evidence="1">
    <location>
        <begin position="461"/>
        <end position="476"/>
    </location>
</feature>
<feature type="region of interest" description="Disordered" evidence="1">
    <location>
        <begin position="454"/>
        <end position="476"/>
    </location>
</feature>
<dbReference type="PANTHER" id="PTHR12458">
    <property type="entry name" value="ORF PROTEIN"/>
    <property type="match status" value="1"/>
</dbReference>
<protein>
    <recommendedName>
        <fullName evidence="2">CFA20 domain-containing protein</fullName>
    </recommendedName>
</protein>
<feature type="region of interest" description="Disordered" evidence="1">
    <location>
        <begin position="568"/>
        <end position="784"/>
    </location>
</feature>
<name>A0ABD3FPL7_9STRA</name>
<keyword evidence="4" id="KW-1185">Reference proteome</keyword>
<feature type="region of interest" description="Disordered" evidence="1">
    <location>
        <begin position="233"/>
        <end position="261"/>
    </location>
</feature>
<organism evidence="3 4">
    <name type="scientific">Phytophthora oleae</name>
    <dbReference type="NCBI Taxonomy" id="2107226"/>
    <lineage>
        <taxon>Eukaryota</taxon>
        <taxon>Sar</taxon>
        <taxon>Stramenopiles</taxon>
        <taxon>Oomycota</taxon>
        <taxon>Peronosporomycetes</taxon>
        <taxon>Peronosporales</taxon>
        <taxon>Peronosporaceae</taxon>
        <taxon>Phytophthora</taxon>
    </lineage>
</organism>
<evidence type="ECO:0000259" key="2">
    <source>
        <dbReference type="Pfam" id="PF05018"/>
    </source>
</evidence>
<dbReference type="AlphaFoldDB" id="A0ABD3FPL7"/>
<feature type="compositionally biased region" description="Low complexity" evidence="1">
    <location>
        <begin position="774"/>
        <end position="784"/>
    </location>
</feature>
<feature type="compositionally biased region" description="Basic and acidic residues" evidence="1">
    <location>
        <begin position="671"/>
        <end position="681"/>
    </location>
</feature>
<evidence type="ECO:0000313" key="4">
    <source>
        <dbReference type="Proteomes" id="UP001632037"/>
    </source>
</evidence>
<evidence type="ECO:0000256" key="1">
    <source>
        <dbReference type="SAM" id="MobiDB-lite"/>
    </source>
</evidence>
<proteinExistence type="predicted"/>
<accession>A0ABD3FPL7</accession>